<dbReference type="SUPFAM" id="SSF52374">
    <property type="entry name" value="Nucleotidylyl transferase"/>
    <property type="match status" value="1"/>
</dbReference>
<dbReference type="Pfam" id="PF13521">
    <property type="entry name" value="AAA_28"/>
    <property type="match status" value="1"/>
</dbReference>
<dbReference type="InterPro" id="IPR052735">
    <property type="entry name" value="NAD_biosynth-regulator"/>
</dbReference>
<dbReference type="Pfam" id="PF01467">
    <property type="entry name" value="CTP_transf_like"/>
    <property type="match status" value="1"/>
</dbReference>
<organism evidence="3 4">
    <name type="scientific">Spirosoma profusum</name>
    <dbReference type="NCBI Taxonomy" id="2771354"/>
    <lineage>
        <taxon>Bacteria</taxon>
        <taxon>Pseudomonadati</taxon>
        <taxon>Bacteroidota</taxon>
        <taxon>Cytophagia</taxon>
        <taxon>Cytophagales</taxon>
        <taxon>Cytophagaceae</taxon>
        <taxon>Spirosoma</taxon>
    </lineage>
</organism>
<dbReference type="GO" id="GO:0003824">
    <property type="term" value="F:catalytic activity"/>
    <property type="evidence" value="ECO:0007669"/>
    <property type="project" value="InterPro"/>
</dbReference>
<dbReference type="NCBIfam" id="TIGR00125">
    <property type="entry name" value="cyt_tran_rel"/>
    <property type="match status" value="1"/>
</dbReference>
<comment type="caution">
    <text evidence="3">The sequence shown here is derived from an EMBL/GenBank/DDBJ whole genome shotgun (WGS) entry which is preliminary data.</text>
</comment>
<proteinExistence type="predicted"/>
<sequence>MSQRTGLVFGKFMPVHKGHLALIDFARKQCDHLIVSMTVTPDDVIPAAIRLGWLTELLATYPTIEVVTASDDFHDPTLPLWEATKLWAAFIKRRFPAVSVFFASEEYAIPLAHHSGLHYVSFDPLRQQVPVSATLIRQQPAQYWEFIPDVVRPFFVKKVCLYGPESVGKTTLAQQLATEYKTAFVPEMARSFITSNTFTIDEIIQIGQAQTEAVQAAERIANRLLFCDTDLITTQIYSSIYFDQIPPELTALERSVQYDTYILLDIDVPWVSDNLRDQGHRREEMLNRFRLELDKRHLTYHFISGSYSERMIESQKVVGALLRQPILHDKIR</sequence>
<evidence type="ECO:0000313" key="3">
    <source>
        <dbReference type="EMBL" id="MBD2703843.1"/>
    </source>
</evidence>
<reference evidence="3" key="1">
    <citation type="submission" date="2020-09" db="EMBL/GenBank/DDBJ databases">
        <authorList>
            <person name="Kim M.K."/>
        </authorList>
    </citation>
    <scope>NUCLEOTIDE SEQUENCE</scope>
    <source>
        <strain evidence="3">BT702</strain>
    </source>
</reference>
<evidence type="ECO:0000313" key="4">
    <source>
        <dbReference type="Proteomes" id="UP000598820"/>
    </source>
</evidence>
<dbReference type="SUPFAM" id="SSF52540">
    <property type="entry name" value="P-loop containing nucleoside triphosphate hydrolases"/>
    <property type="match status" value="1"/>
</dbReference>
<dbReference type="Gene3D" id="3.40.50.300">
    <property type="entry name" value="P-loop containing nucleotide triphosphate hydrolases"/>
    <property type="match status" value="1"/>
</dbReference>
<dbReference type="Gene3D" id="3.40.50.620">
    <property type="entry name" value="HUPs"/>
    <property type="match status" value="1"/>
</dbReference>
<dbReference type="InterPro" id="IPR014729">
    <property type="entry name" value="Rossmann-like_a/b/a_fold"/>
</dbReference>
<gene>
    <name evidence="3" type="ORF">IC229_24570</name>
</gene>
<feature type="domain" description="Cytidyltransferase-like" evidence="1">
    <location>
        <begin position="8"/>
        <end position="40"/>
    </location>
</feature>
<evidence type="ECO:0000259" key="2">
    <source>
        <dbReference type="Pfam" id="PF13521"/>
    </source>
</evidence>
<dbReference type="RefSeq" id="WP_190889894.1">
    <property type="nucleotide sequence ID" value="NZ_JACWZY010000025.1"/>
</dbReference>
<dbReference type="EMBL" id="JACWZY010000025">
    <property type="protein sequence ID" value="MBD2703843.1"/>
    <property type="molecule type" value="Genomic_DNA"/>
</dbReference>
<protein>
    <submittedName>
        <fullName evidence="3">AAA family ATPase</fullName>
    </submittedName>
</protein>
<dbReference type="InterPro" id="IPR027417">
    <property type="entry name" value="P-loop_NTPase"/>
</dbReference>
<feature type="domain" description="NadR/Ttd14 AAA" evidence="2">
    <location>
        <begin position="158"/>
        <end position="310"/>
    </location>
</feature>
<dbReference type="InterPro" id="IPR004821">
    <property type="entry name" value="Cyt_trans-like"/>
</dbReference>
<dbReference type="AlphaFoldDB" id="A0A927ASG9"/>
<evidence type="ECO:0000259" key="1">
    <source>
        <dbReference type="Pfam" id="PF01467"/>
    </source>
</evidence>
<keyword evidence="4" id="KW-1185">Reference proteome</keyword>
<name>A0A927ASG9_9BACT</name>
<accession>A0A927ASG9</accession>
<dbReference type="PANTHER" id="PTHR37512">
    <property type="entry name" value="TRIFUNCTIONAL NAD BIOSYNTHESIS/REGULATOR PROTEIN NADR"/>
    <property type="match status" value="1"/>
</dbReference>
<dbReference type="InterPro" id="IPR038727">
    <property type="entry name" value="NadR/Ttd14_AAA_dom"/>
</dbReference>
<dbReference type="PANTHER" id="PTHR37512:SF1">
    <property type="entry name" value="NADR_TTD14 AAA DOMAIN-CONTAINING PROTEIN"/>
    <property type="match status" value="1"/>
</dbReference>
<dbReference type="Proteomes" id="UP000598820">
    <property type="component" value="Unassembled WGS sequence"/>
</dbReference>